<evidence type="ECO:0000256" key="2">
    <source>
        <dbReference type="ARBA" id="ARBA00023143"/>
    </source>
</evidence>
<dbReference type="Proteomes" id="UP000664288">
    <property type="component" value="Unassembled WGS sequence"/>
</dbReference>
<evidence type="ECO:0000256" key="3">
    <source>
        <dbReference type="RuleBase" id="RU362073"/>
    </source>
</evidence>
<dbReference type="Pfam" id="PF00669">
    <property type="entry name" value="Flagellin_N"/>
    <property type="match status" value="1"/>
</dbReference>
<evidence type="ECO:0000313" key="6">
    <source>
        <dbReference type="EMBL" id="MBO0906345.1"/>
    </source>
</evidence>
<feature type="domain" description="Flagellin C-terminal" evidence="5">
    <location>
        <begin position="506"/>
        <end position="591"/>
    </location>
</feature>
<evidence type="ECO:0000313" key="7">
    <source>
        <dbReference type="Proteomes" id="UP000664288"/>
    </source>
</evidence>
<feature type="domain" description="Flagellin N-terminal" evidence="4">
    <location>
        <begin position="6"/>
        <end position="136"/>
    </location>
</feature>
<proteinExistence type="inferred from homology"/>
<dbReference type="InterPro" id="IPR001492">
    <property type="entry name" value="Flagellin"/>
</dbReference>
<dbReference type="PRINTS" id="PR00207">
    <property type="entry name" value="FLAGELLIN"/>
</dbReference>
<comment type="function">
    <text evidence="3">Flagellin is the subunit protein which polymerizes to form the filaments of bacterial flagella.</text>
</comment>
<keyword evidence="3" id="KW-0964">Secreted</keyword>
<keyword evidence="7" id="KW-1185">Reference proteome</keyword>
<name>A0ABS3J9I6_9HYPH</name>
<accession>A0ABS3J9I6</accession>
<dbReference type="Gene3D" id="1.20.1330.10">
    <property type="entry name" value="f41 fragment of flagellin, N-terminal domain"/>
    <property type="match status" value="1"/>
</dbReference>
<evidence type="ECO:0000259" key="5">
    <source>
        <dbReference type="Pfam" id="PF00700"/>
    </source>
</evidence>
<keyword evidence="2 3" id="KW-0975">Bacterial flagellum</keyword>
<dbReference type="InterPro" id="IPR046358">
    <property type="entry name" value="Flagellin_C"/>
</dbReference>
<dbReference type="EMBL" id="JAFMPY010000038">
    <property type="protein sequence ID" value="MBO0906345.1"/>
    <property type="molecule type" value="Genomic_DNA"/>
</dbReference>
<comment type="similarity">
    <text evidence="1 3">Belongs to the bacterial flagellin family.</text>
</comment>
<dbReference type="InterPro" id="IPR001029">
    <property type="entry name" value="Flagellin_N"/>
</dbReference>
<comment type="caution">
    <text evidence="6">The sequence shown here is derived from an EMBL/GenBank/DDBJ whole genome shotgun (WGS) entry which is preliminary data.</text>
</comment>
<sequence>MTSLMTNLAAMTALQALKSTSTALERTQQNVSTGYRVDDAKDDAAYWSISTTMRSDVQSISAIQDGLGIASAMVDTAYTGLTSALDVVSRIKSLIVAAETDGVDRAKIQSEIAASQDALLDIAKSASFAGVNWLNTKIPDIQNASDDLRLSQIMSGIQRGSDGKLDLSTMSVDVAEVSLFNADGGGLLQADSRSPKTIGGIRHLDSYDPWTTNVTGYETYGPASIGSRATQIFLFDGPITFGASDTMSFDVTIGAEDDGNADLPAPYGTGHTTTLTINRALVDTVLPSAGGVVSTNGEWAAVLRAAVPAGDAPYVSIVASTYEHPVTHAYTYYIDFTDTQAWPGSEGTSMAISGFATTTSSSGGVGNTPFTDYGSTASEVNLSFSAFHVAQDVEINFSLGVYGHSYSYEIDRDTIETVLNQKDGVVESADEMVTVLSSIITNVPNLIIDSSGAGNVRLAIDRAADRSSGIHTGFSISNIDVNIEPLPAYDILDVDVEDDGMIDIYLQVVDAMEGRVTAAAAKMGAMQNAIASQRTYLEKLTDTANRGIGVLVDADMTEETTRLKALQTQEQLGLQALSLANGSPRALLSLFQ</sequence>
<protein>
    <recommendedName>
        <fullName evidence="3">Flagellin</fullName>
    </recommendedName>
</protein>
<dbReference type="PANTHER" id="PTHR42792:SF2">
    <property type="entry name" value="FLAGELLIN"/>
    <property type="match status" value="1"/>
</dbReference>
<dbReference type="RefSeq" id="WP_207352976.1">
    <property type="nucleotide sequence ID" value="NZ_JAFMPY010000038.1"/>
</dbReference>
<reference evidence="6 7" key="1">
    <citation type="submission" date="2021-03" db="EMBL/GenBank/DDBJ databases">
        <title>Whole genome sequence of Jiella sp. MQZ13P-4.</title>
        <authorList>
            <person name="Tuo L."/>
        </authorList>
    </citation>
    <scope>NUCLEOTIDE SEQUENCE [LARGE SCALE GENOMIC DNA]</scope>
    <source>
        <strain evidence="6 7">MQZ13P-4</strain>
    </source>
</reference>
<gene>
    <name evidence="6" type="ORF">J1C47_22065</name>
</gene>
<organism evidence="6 7">
    <name type="scientific">Jiella sonneratiae</name>
    <dbReference type="NCBI Taxonomy" id="2816856"/>
    <lineage>
        <taxon>Bacteria</taxon>
        <taxon>Pseudomonadati</taxon>
        <taxon>Pseudomonadota</taxon>
        <taxon>Alphaproteobacteria</taxon>
        <taxon>Hyphomicrobiales</taxon>
        <taxon>Aurantimonadaceae</taxon>
        <taxon>Jiella</taxon>
    </lineage>
</organism>
<evidence type="ECO:0000256" key="1">
    <source>
        <dbReference type="ARBA" id="ARBA00005709"/>
    </source>
</evidence>
<dbReference type="Pfam" id="PF00700">
    <property type="entry name" value="Flagellin_C"/>
    <property type="match status" value="1"/>
</dbReference>
<comment type="subcellular location">
    <subcellularLocation>
        <location evidence="3">Secreted</location>
    </subcellularLocation>
    <subcellularLocation>
        <location evidence="3">Bacterial flagellum</location>
    </subcellularLocation>
</comment>
<dbReference type="SUPFAM" id="SSF64518">
    <property type="entry name" value="Phase 1 flagellin"/>
    <property type="match status" value="1"/>
</dbReference>
<dbReference type="PANTHER" id="PTHR42792">
    <property type="entry name" value="FLAGELLIN"/>
    <property type="match status" value="1"/>
</dbReference>
<evidence type="ECO:0000259" key="4">
    <source>
        <dbReference type="Pfam" id="PF00669"/>
    </source>
</evidence>